<dbReference type="GO" id="GO:0008506">
    <property type="term" value="F:sucrose:proton symporter activity"/>
    <property type="evidence" value="ECO:0007669"/>
    <property type="project" value="TreeGrafter"/>
</dbReference>
<evidence type="ECO:0000313" key="7">
    <source>
        <dbReference type="EMBL" id="KAJ3255938.1"/>
    </source>
</evidence>
<feature type="transmembrane region" description="Helical" evidence="6">
    <location>
        <begin position="109"/>
        <end position="130"/>
    </location>
</feature>
<comment type="caution">
    <text evidence="7">The sequence shown here is derived from an EMBL/GenBank/DDBJ whole genome shotgun (WGS) entry which is preliminary data.</text>
</comment>
<feature type="transmembrane region" description="Helical" evidence="6">
    <location>
        <begin position="176"/>
        <end position="198"/>
    </location>
</feature>
<dbReference type="AlphaFoldDB" id="A0AAD5UEX1"/>
<feature type="transmembrane region" description="Helical" evidence="6">
    <location>
        <begin position="7"/>
        <end position="26"/>
    </location>
</feature>
<sequence length="457" mass="49672">MGDFKNYCYAALLAAPWIGVQTIWATEFGILEGILKAYGLPQSLASLTWIFGPLTGFFVAPVVGASSDSCQSRFGRRRPFIITGLLLTILFSLTFAFSDSIGPTQPIKLAIAFVSFIMLDITINIMQTPLRALGSDLAPHGFQVAVQLFAAFFQGIGGCIGFLIMKNFSHAHPQELPAVFLIVMAINLFLISFVCLVVKEKQYIKRGPKPGAFSSMSNAFKGILNMDKKLAIVCAAEFFSWAALFAWWPSAESWWSENLYGGCIYDEARPSLCPIGSPGYLANDNGATAYGNSGIYANLVQAVFSVTLSSTLYFGILKKVNIPYFLCLAIGGAILIYSKIGAQSEQTGYIVTILMAIPVSALNSFPFALVGKYNEDKPANETGLQMGILNIFICMLQILTTFAVSYLTSAYGQMGIPWTLFGAGICFGIAAFFALIVVDADKDIPDIDFDYSLKYSK</sequence>
<evidence type="ECO:0000313" key="8">
    <source>
        <dbReference type="Proteomes" id="UP001210925"/>
    </source>
</evidence>
<evidence type="ECO:0000256" key="3">
    <source>
        <dbReference type="ARBA" id="ARBA00022692"/>
    </source>
</evidence>
<evidence type="ECO:0000256" key="4">
    <source>
        <dbReference type="ARBA" id="ARBA00022989"/>
    </source>
</evidence>
<dbReference type="Gene3D" id="1.20.1250.20">
    <property type="entry name" value="MFS general substrate transporter like domains"/>
    <property type="match status" value="1"/>
</dbReference>
<feature type="transmembrane region" description="Helical" evidence="6">
    <location>
        <begin position="230"/>
        <end position="248"/>
    </location>
</feature>
<dbReference type="Proteomes" id="UP001210925">
    <property type="component" value="Unassembled WGS sequence"/>
</dbReference>
<keyword evidence="5 6" id="KW-0472">Membrane</keyword>
<feature type="transmembrane region" description="Helical" evidence="6">
    <location>
        <begin position="142"/>
        <end position="164"/>
    </location>
</feature>
<name>A0AAD5UEX1_9FUNG</name>
<protein>
    <recommendedName>
        <fullName evidence="9">Sucrose transporter</fullName>
    </recommendedName>
</protein>
<reference evidence="7" key="1">
    <citation type="submission" date="2020-05" db="EMBL/GenBank/DDBJ databases">
        <title>Phylogenomic resolution of chytrid fungi.</title>
        <authorList>
            <person name="Stajich J.E."/>
            <person name="Amses K."/>
            <person name="Simmons R."/>
            <person name="Seto K."/>
            <person name="Myers J."/>
            <person name="Bonds A."/>
            <person name="Quandt C.A."/>
            <person name="Barry K."/>
            <person name="Liu P."/>
            <person name="Grigoriev I."/>
            <person name="Longcore J.E."/>
            <person name="James T.Y."/>
        </authorList>
    </citation>
    <scope>NUCLEOTIDE SEQUENCE</scope>
    <source>
        <strain evidence="7">PLAUS21</strain>
    </source>
</reference>
<evidence type="ECO:0000256" key="1">
    <source>
        <dbReference type="ARBA" id="ARBA00004141"/>
    </source>
</evidence>
<evidence type="ECO:0000256" key="5">
    <source>
        <dbReference type="ARBA" id="ARBA00023136"/>
    </source>
</evidence>
<feature type="transmembrane region" description="Helical" evidence="6">
    <location>
        <begin position="46"/>
        <end position="67"/>
    </location>
</feature>
<keyword evidence="2" id="KW-0813">Transport</keyword>
<dbReference type="PANTHER" id="PTHR19432">
    <property type="entry name" value="SUGAR TRANSPORTER"/>
    <property type="match status" value="1"/>
</dbReference>
<dbReference type="InterPro" id="IPR036259">
    <property type="entry name" value="MFS_trans_sf"/>
</dbReference>
<keyword evidence="8" id="KW-1185">Reference proteome</keyword>
<keyword evidence="3 6" id="KW-0812">Transmembrane</keyword>
<dbReference type="GO" id="GO:0016020">
    <property type="term" value="C:membrane"/>
    <property type="evidence" value="ECO:0007669"/>
    <property type="project" value="UniProtKB-SubCell"/>
</dbReference>
<dbReference type="Pfam" id="PF13347">
    <property type="entry name" value="MFS_2"/>
    <property type="match status" value="1"/>
</dbReference>
<dbReference type="SUPFAM" id="SSF103473">
    <property type="entry name" value="MFS general substrate transporter"/>
    <property type="match status" value="1"/>
</dbReference>
<dbReference type="PANTHER" id="PTHR19432:SF35">
    <property type="entry name" value="SOLUTE CARRIER FAMILY 45 MEMBER 3 ISOFORM X1"/>
    <property type="match status" value="1"/>
</dbReference>
<comment type="subcellular location">
    <subcellularLocation>
        <location evidence="1">Membrane</location>
        <topology evidence="1">Multi-pass membrane protein</topology>
    </subcellularLocation>
</comment>
<organism evidence="7 8">
    <name type="scientific">Boothiomyces macroporosus</name>
    <dbReference type="NCBI Taxonomy" id="261099"/>
    <lineage>
        <taxon>Eukaryota</taxon>
        <taxon>Fungi</taxon>
        <taxon>Fungi incertae sedis</taxon>
        <taxon>Chytridiomycota</taxon>
        <taxon>Chytridiomycota incertae sedis</taxon>
        <taxon>Chytridiomycetes</taxon>
        <taxon>Rhizophydiales</taxon>
        <taxon>Terramycetaceae</taxon>
        <taxon>Boothiomyces</taxon>
    </lineage>
</organism>
<proteinExistence type="predicted"/>
<feature type="transmembrane region" description="Helical" evidence="6">
    <location>
        <begin position="383"/>
        <end position="406"/>
    </location>
</feature>
<feature type="transmembrane region" description="Helical" evidence="6">
    <location>
        <begin position="348"/>
        <end position="371"/>
    </location>
</feature>
<evidence type="ECO:0000256" key="2">
    <source>
        <dbReference type="ARBA" id="ARBA00022448"/>
    </source>
</evidence>
<evidence type="ECO:0000256" key="6">
    <source>
        <dbReference type="SAM" id="Phobius"/>
    </source>
</evidence>
<keyword evidence="4 6" id="KW-1133">Transmembrane helix</keyword>
<feature type="transmembrane region" description="Helical" evidence="6">
    <location>
        <begin position="79"/>
        <end position="97"/>
    </location>
</feature>
<feature type="transmembrane region" description="Helical" evidence="6">
    <location>
        <begin position="322"/>
        <end position="342"/>
    </location>
</feature>
<evidence type="ECO:0008006" key="9">
    <source>
        <dbReference type="Google" id="ProtNLM"/>
    </source>
</evidence>
<dbReference type="EMBL" id="JADGKB010000058">
    <property type="protein sequence ID" value="KAJ3255938.1"/>
    <property type="molecule type" value="Genomic_DNA"/>
</dbReference>
<gene>
    <name evidence="7" type="ORF">HK103_005854</name>
</gene>
<feature type="transmembrane region" description="Helical" evidence="6">
    <location>
        <begin position="418"/>
        <end position="438"/>
    </location>
</feature>
<accession>A0AAD5UEX1</accession>
<feature type="transmembrane region" description="Helical" evidence="6">
    <location>
        <begin position="295"/>
        <end position="315"/>
    </location>
</feature>